<dbReference type="Gene3D" id="3.40.50.2300">
    <property type="match status" value="1"/>
</dbReference>
<accession>A0A532V0Q7</accession>
<keyword evidence="3" id="KW-0805">Transcription regulation</keyword>
<evidence type="ECO:0000313" key="9">
    <source>
        <dbReference type="Proteomes" id="UP000319619"/>
    </source>
</evidence>
<dbReference type="PANTHER" id="PTHR48111:SF1">
    <property type="entry name" value="TWO-COMPONENT RESPONSE REGULATOR ORR33"/>
    <property type="match status" value="1"/>
</dbReference>
<reference evidence="8 9" key="1">
    <citation type="submission" date="2017-06" db="EMBL/GenBank/DDBJ databases">
        <title>Novel microbial phyla capable of carbon fixation and sulfur reduction in deep-sea sediments.</title>
        <authorList>
            <person name="Huang J."/>
            <person name="Baker B."/>
            <person name="Wang Y."/>
        </authorList>
    </citation>
    <scope>NUCLEOTIDE SEQUENCE [LARGE SCALE GENOMIC DNA]</scope>
    <source>
        <strain evidence="8">B3_LCP</strain>
    </source>
</reference>
<name>A0A532V0Q7_UNCL8</name>
<comment type="caution">
    <text evidence="8">The sequence shown here is derived from an EMBL/GenBank/DDBJ whole genome shotgun (WGS) entry which is preliminary data.</text>
</comment>
<keyword evidence="4" id="KW-0238">DNA-binding</keyword>
<keyword evidence="5" id="KW-0804">Transcription</keyword>
<gene>
    <name evidence="8" type="ORF">CEE37_07130</name>
</gene>
<dbReference type="InterPro" id="IPR011006">
    <property type="entry name" value="CheY-like_superfamily"/>
</dbReference>
<dbReference type="GO" id="GO:0032993">
    <property type="term" value="C:protein-DNA complex"/>
    <property type="evidence" value="ECO:0007669"/>
    <property type="project" value="TreeGrafter"/>
</dbReference>
<dbReference type="PANTHER" id="PTHR48111">
    <property type="entry name" value="REGULATOR OF RPOS"/>
    <property type="match status" value="1"/>
</dbReference>
<organism evidence="8 9">
    <name type="scientific">candidate division LCP-89 bacterium B3_LCP</name>
    <dbReference type="NCBI Taxonomy" id="2012998"/>
    <lineage>
        <taxon>Bacteria</taxon>
        <taxon>Pseudomonadati</taxon>
        <taxon>Bacteria division LCP-89</taxon>
    </lineage>
</organism>
<dbReference type="AlphaFoldDB" id="A0A532V0Q7"/>
<dbReference type="PROSITE" id="PS50110">
    <property type="entry name" value="RESPONSE_REGULATORY"/>
    <property type="match status" value="1"/>
</dbReference>
<dbReference type="GO" id="GO:0000156">
    <property type="term" value="F:phosphorelay response regulator activity"/>
    <property type="evidence" value="ECO:0007669"/>
    <property type="project" value="TreeGrafter"/>
</dbReference>
<evidence type="ECO:0000256" key="3">
    <source>
        <dbReference type="ARBA" id="ARBA00023015"/>
    </source>
</evidence>
<dbReference type="GO" id="GO:0006355">
    <property type="term" value="P:regulation of DNA-templated transcription"/>
    <property type="evidence" value="ECO:0007669"/>
    <property type="project" value="TreeGrafter"/>
</dbReference>
<dbReference type="CDD" id="cd00156">
    <property type="entry name" value="REC"/>
    <property type="match status" value="1"/>
</dbReference>
<dbReference type="SUPFAM" id="SSF52172">
    <property type="entry name" value="CheY-like"/>
    <property type="match status" value="1"/>
</dbReference>
<evidence type="ECO:0000313" key="8">
    <source>
        <dbReference type="EMBL" id="TKJ40729.1"/>
    </source>
</evidence>
<evidence type="ECO:0000256" key="6">
    <source>
        <dbReference type="PROSITE-ProRule" id="PRU00169"/>
    </source>
</evidence>
<dbReference type="InterPro" id="IPR039420">
    <property type="entry name" value="WalR-like"/>
</dbReference>
<dbReference type="GO" id="GO:0005829">
    <property type="term" value="C:cytosol"/>
    <property type="evidence" value="ECO:0007669"/>
    <property type="project" value="TreeGrafter"/>
</dbReference>
<dbReference type="Proteomes" id="UP000319619">
    <property type="component" value="Unassembled WGS sequence"/>
</dbReference>
<feature type="modified residue" description="4-aspartylphosphate" evidence="6">
    <location>
        <position position="53"/>
    </location>
</feature>
<proteinExistence type="predicted"/>
<dbReference type="SMART" id="SM00448">
    <property type="entry name" value="REC"/>
    <property type="match status" value="1"/>
</dbReference>
<keyword evidence="2" id="KW-0902">Two-component regulatory system</keyword>
<dbReference type="InterPro" id="IPR001789">
    <property type="entry name" value="Sig_transdc_resp-reg_receiver"/>
</dbReference>
<evidence type="ECO:0000259" key="7">
    <source>
        <dbReference type="PROSITE" id="PS50110"/>
    </source>
</evidence>
<evidence type="ECO:0000256" key="1">
    <source>
        <dbReference type="ARBA" id="ARBA00022553"/>
    </source>
</evidence>
<evidence type="ECO:0000256" key="5">
    <source>
        <dbReference type="ARBA" id="ARBA00023163"/>
    </source>
</evidence>
<evidence type="ECO:0000256" key="2">
    <source>
        <dbReference type="ARBA" id="ARBA00023012"/>
    </source>
</evidence>
<sequence length="235" mass="26650">MKQILIIEDDSDQALMTSEALCEAMADVSTVIAITGHEALKKNLAEFDAILLDYNLPDMTGLDALREIVGREHGPVIMVTGEDVLEIAVEALKIGAEEFLTKTVDIFQLLPHVVQKTISSSQQKKKLQEMETAEREKKIQIDTLKRVMMTLAHHINNAVMPIIISAELCQRGEYTQELSRGLVDISLEESSRINDVIEKFEYIIEHEEFNYADYTDLKDAMFDIQHKLEVKLEES</sequence>
<dbReference type="EMBL" id="NJBN01000004">
    <property type="protein sequence ID" value="TKJ40729.1"/>
    <property type="molecule type" value="Genomic_DNA"/>
</dbReference>
<evidence type="ECO:0000256" key="4">
    <source>
        <dbReference type="ARBA" id="ARBA00023125"/>
    </source>
</evidence>
<protein>
    <recommendedName>
        <fullName evidence="7">Response regulatory domain-containing protein</fullName>
    </recommendedName>
</protein>
<feature type="domain" description="Response regulatory" evidence="7">
    <location>
        <begin position="3"/>
        <end position="117"/>
    </location>
</feature>
<dbReference type="GO" id="GO:0000976">
    <property type="term" value="F:transcription cis-regulatory region binding"/>
    <property type="evidence" value="ECO:0007669"/>
    <property type="project" value="TreeGrafter"/>
</dbReference>
<keyword evidence="1 6" id="KW-0597">Phosphoprotein</keyword>
<dbReference type="Pfam" id="PF00072">
    <property type="entry name" value="Response_reg"/>
    <property type="match status" value="1"/>
</dbReference>